<keyword evidence="5" id="KW-0862">Zinc</keyword>
<dbReference type="InterPro" id="IPR027377">
    <property type="entry name" value="ZAR1/RTP1-5-like_Znf-3CxxC"/>
</dbReference>
<organism evidence="9 10">
    <name type="scientific">Ataeniobius toweri</name>
    <dbReference type="NCBI Taxonomy" id="208326"/>
    <lineage>
        <taxon>Eukaryota</taxon>
        <taxon>Metazoa</taxon>
        <taxon>Chordata</taxon>
        <taxon>Craniata</taxon>
        <taxon>Vertebrata</taxon>
        <taxon>Euteleostomi</taxon>
        <taxon>Actinopterygii</taxon>
        <taxon>Neopterygii</taxon>
        <taxon>Teleostei</taxon>
        <taxon>Neoteleostei</taxon>
        <taxon>Acanthomorphata</taxon>
        <taxon>Ovalentaria</taxon>
        <taxon>Atherinomorphae</taxon>
        <taxon>Cyprinodontiformes</taxon>
        <taxon>Goodeidae</taxon>
        <taxon>Ataeniobius</taxon>
    </lineage>
</organism>
<evidence type="ECO:0000256" key="1">
    <source>
        <dbReference type="ARBA" id="ARBA00004167"/>
    </source>
</evidence>
<dbReference type="Proteomes" id="UP001345963">
    <property type="component" value="Unassembled WGS sequence"/>
</dbReference>
<evidence type="ECO:0000259" key="8">
    <source>
        <dbReference type="SMART" id="SM01328"/>
    </source>
</evidence>
<dbReference type="PANTHER" id="PTHR14402:SF8">
    <property type="entry name" value="RECEPTOR-TRANSPORTING PROTEIN 4"/>
    <property type="match status" value="1"/>
</dbReference>
<sequence length="160" mass="18848">MDQQEWTRIFQIEIAVLQSKGHTWNSEFDETIVPNSPKLGWETYIRQTSARFSCTSCRRSWPSNRVMVIFHMHLMDGQGTVKVRPLRQECKRCHNAPMVKPHVESDNIHILMENLVEKIRIKCYHENLGQKKRQYKAFDVKNPHEPNHCEGCKLGICTKE</sequence>
<keyword evidence="3" id="KW-0479">Metal-binding</keyword>
<accession>A0ABU7AIE6</accession>
<comment type="caution">
    <text evidence="9">The sequence shown here is derived from an EMBL/GenBank/DDBJ whole genome shotgun (WGS) entry which is preliminary data.</text>
</comment>
<dbReference type="SMART" id="SM01328">
    <property type="entry name" value="zf-3CxxC"/>
    <property type="match status" value="1"/>
</dbReference>
<keyword evidence="2" id="KW-0812">Transmembrane</keyword>
<evidence type="ECO:0000256" key="4">
    <source>
        <dbReference type="ARBA" id="ARBA00022771"/>
    </source>
</evidence>
<dbReference type="Pfam" id="PF13695">
    <property type="entry name" value="Zn_ribbon_3CxxC"/>
    <property type="match status" value="1"/>
</dbReference>
<evidence type="ECO:0000313" key="9">
    <source>
        <dbReference type="EMBL" id="MED6237418.1"/>
    </source>
</evidence>
<reference evidence="9 10" key="1">
    <citation type="submission" date="2021-07" db="EMBL/GenBank/DDBJ databases">
        <authorList>
            <person name="Palmer J.M."/>
        </authorList>
    </citation>
    <scope>NUCLEOTIDE SEQUENCE [LARGE SCALE GENOMIC DNA]</scope>
    <source>
        <strain evidence="9 10">AT_MEX2019</strain>
        <tissue evidence="9">Muscle</tissue>
    </source>
</reference>
<evidence type="ECO:0000313" key="10">
    <source>
        <dbReference type="Proteomes" id="UP001345963"/>
    </source>
</evidence>
<dbReference type="InterPro" id="IPR026096">
    <property type="entry name" value="R-trans_p"/>
</dbReference>
<protein>
    <recommendedName>
        <fullName evidence="8">3CxxC-type domain-containing protein</fullName>
    </recommendedName>
</protein>
<keyword evidence="4" id="KW-0863">Zinc-finger</keyword>
<keyword evidence="7" id="KW-0472">Membrane</keyword>
<evidence type="ECO:0000256" key="7">
    <source>
        <dbReference type="ARBA" id="ARBA00023136"/>
    </source>
</evidence>
<keyword evidence="10" id="KW-1185">Reference proteome</keyword>
<name>A0ABU7AIE6_9TELE</name>
<gene>
    <name evidence="9" type="ORF">ATANTOWER_024484</name>
</gene>
<evidence type="ECO:0000256" key="2">
    <source>
        <dbReference type="ARBA" id="ARBA00022692"/>
    </source>
</evidence>
<comment type="subcellular location">
    <subcellularLocation>
        <location evidence="1">Membrane</location>
        <topology evidence="1">Single-pass membrane protein</topology>
    </subcellularLocation>
</comment>
<keyword evidence="6" id="KW-1133">Transmembrane helix</keyword>
<proteinExistence type="predicted"/>
<dbReference type="PANTHER" id="PTHR14402">
    <property type="entry name" value="RECEPTOR TRANSPORTING PROTEIN"/>
    <property type="match status" value="1"/>
</dbReference>
<evidence type="ECO:0000256" key="3">
    <source>
        <dbReference type="ARBA" id="ARBA00022723"/>
    </source>
</evidence>
<dbReference type="EMBL" id="JAHUTI010015389">
    <property type="protein sequence ID" value="MED6237418.1"/>
    <property type="molecule type" value="Genomic_DNA"/>
</dbReference>
<evidence type="ECO:0000256" key="6">
    <source>
        <dbReference type="ARBA" id="ARBA00022989"/>
    </source>
</evidence>
<feature type="domain" description="3CxxC-type" evidence="8">
    <location>
        <begin position="47"/>
        <end position="155"/>
    </location>
</feature>
<evidence type="ECO:0000256" key="5">
    <source>
        <dbReference type="ARBA" id="ARBA00022833"/>
    </source>
</evidence>